<dbReference type="Proteomes" id="UP000023152">
    <property type="component" value="Unassembled WGS sequence"/>
</dbReference>
<accession>X6NJ78</accession>
<proteinExistence type="predicted"/>
<organism evidence="1 2">
    <name type="scientific">Reticulomyxa filosa</name>
    <dbReference type="NCBI Taxonomy" id="46433"/>
    <lineage>
        <taxon>Eukaryota</taxon>
        <taxon>Sar</taxon>
        <taxon>Rhizaria</taxon>
        <taxon>Retaria</taxon>
        <taxon>Foraminifera</taxon>
        <taxon>Monothalamids</taxon>
        <taxon>Reticulomyxidae</taxon>
        <taxon>Reticulomyxa</taxon>
    </lineage>
</organism>
<sequence length="338" mass="38253">MEEKKKSIELKYNDVLNHASAKENIATTIGTELRTYRYLASQCNHVNEITNPSLHTLNNKSKVDDLFQYFCHGDAMEMKLDESAEDKGPMAATAAAVTTKQKLSRQREYFLRSLLYPWCKCDSNTYLRELIHSQRYDTHKAGPEPTKSVSGVPLYPCELKIRVTMDLILELFCSDDTLTEPNSRKKAFVQLFQSSDGMKHRPSQLTQASTSTDRQADNAERLKREFLIVSVPVDNFGTMSVQSFFHSLIRCIANLVSGEGRPQQPSSGEATVPTHREVFLTDELLEMRFMKEDCSTFDRSRMSQGLLQPMDDDINSNATTAARASITVHNNDTGPNIY</sequence>
<name>X6NJ78_RETFI</name>
<evidence type="ECO:0000313" key="2">
    <source>
        <dbReference type="Proteomes" id="UP000023152"/>
    </source>
</evidence>
<evidence type="ECO:0000313" key="1">
    <source>
        <dbReference type="EMBL" id="ETO25799.1"/>
    </source>
</evidence>
<protein>
    <submittedName>
        <fullName evidence="1">Uncharacterized protein</fullName>
    </submittedName>
</protein>
<keyword evidence="2" id="KW-1185">Reference proteome</keyword>
<feature type="non-terminal residue" evidence="1">
    <location>
        <position position="338"/>
    </location>
</feature>
<dbReference type="AlphaFoldDB" id="X6NJ78"/>
<dbReference type="EMBL" id="ASPP01008272">
    <property type="protein sequence ID" value="ETO25799.1"/>
    <property type="molecule type" value="Genomic_DNA"/>
</dbReference>
<comment type="caution">
    <text evidence="1">The sequence shown here is derived from an EMBL/GenBank/DDBJ whole genome shotgun (WGS) entry which is preliminary data.</text>
</comment>
<reference evidence="1 2" key="1">
    <citation type="journal article" date="2013" name="Curr. Biol.">
        <title>The Genome of the Foraminiferan Reticulomyxa filosa.</title>
        <authorList>
            <person name="Glockner G."/>
            <person name="Hulsmann N."/>
            <person name="Schleicher M."/>
            <person name="Noegel A.A."/>
            <person name="Eichinger L."/>
            <person name="Gallinger C."/>
            <person name="Pawlowski J."/>
            <person name="Sierra R."/>
            <person name="Euteneuer U."/>
            <person name="Pillet L."/>
            <person name="Moustafa A."/>
            <person name="Platzer M."/>
            <person name="Groth M."/>
            <person name="Szafranski K."/>
            <person name="Schliwa M."/>
        </authorList>
    </citation>
    <scope>NUCLEOTIDE SEQUENCE [LARGE SCALE GENOMIC DNA]</scope>
</reference>
<gene>
    <name evidence="1" type="ORF">RFI_11335</name>
</gene>